<evidence type="ECO:0000256" key="3">
    <source>
        <dbReference type="ARBA" id="ARBA00009292"/>
    </source>
</evidence>
<keyword evidence="13" id="KW-1185">Reference proteome</keyword>
<dbReference type="GO" id="GO:0008901">
    <property type="term" value="F:ferredoxin hydrogenase activity"/>
    <property type="evidence" value="ECO:0007669"/>
    <property type="project" value="InterPro"/>
</dbReference>
<evidence type="ECO:0000313" key="12">
    <source>
        <dbReference type="EMBL" id="ROR32538.1"/>
    </source>
</evidence>
<protein>
    <recommendedName>
        <fullName evidence="5">hydrogenase (acceptor)</fullName>
        <ecNumber evidence="5">1.12.99.6</ecNumber>
    </recommendedName>
</protein>
<comment type="cofactor">
    <cofactor evidence="10">
        <name>Fe cation</name>
        <dbReference type="ChEBI" id="CHEBI:24875"/>
    </cofactor>
</comment>
<dbReference type="GO" id="GO:0005886">
    <property type="term" value="C:plasma membrane"/>
    <property type="evidence" value="ECO:0007669"/>
    <property type="project" value="UniProtKB-SubCell"/>
</dbReference>
<feature type="binding site" evidence="10">
    <location>
        <position position="61"/>
    </location>
    <ligand>
        <name>Ni(2+)</name>
        <dbReference type="ChEBI" id="CHEBI:49786"/>
    </ligand>
</feature>
<evidence type="ECO:0000256" key="8">
    <source>
        <dbReference type="ARBA" id="ARBA00023002"/>
    </source>
</evidence>
<dbReference type="FunFam" id="1.10.645.10:FF:000002">
    <property type="entry name" value="Hydrogenase 2 large subunit"/>
    <property type="match status" value="1"/>
</dbReference>
<dbReference type="PANTHER" id="PTHR42958:SF1">
    <property type="entry name" value="HYDROGENASE-2 LARGE CHAIN"/>
    <property type="match status" value="1"/>
</dbReference>
<evidence type="ECO:0000256" key="5">
    <source>
        <dbReference type="ARBA" id="ARBA00012082"/>
    </source>
</evidence>
<feature type="binding site" evidence="10">
    <location>
        <position position="549"/>
    </location>
    <ligand>
        <name>Fe cation</name>
        <dbReference type="ChEBI" id="CHEBI:24875"/>
    </ligand>
</feature>
<feature type="binding site" evidence="10">
    <location>
        <position position="64"/>
    </location>
    <ligand>
        <name>Ni(2+)</name>
        <dbReference type="ChEBI" id="CHEBI:49786"/>
    </ligand>
</feature>
<evidence type="ECO:0000256" key="2">
    <source>
        <dbReference type="ARBA" id="ARBA00004202"/>
    </source>
</evidence>
<dbReference type="InterPro" id="IPR018194">
    <property type="entry name" value="Ni-dep_hyd_lsu_Ni_BS"/>
</dbReference>
<feature type="binding site" evidence="10">
    <location>
        <position position="64"/>
    </location>
    <ligand>
        <name>Fe cation</name>
        <dbReference type="ChEBI" id="CHEBI:24875"/>
    </ligand>
</feature>
<evidence type="ECO:0000256" key="9">
    <source>
        <dbReference type="ARBA" id="ARBA00048757"/>
    </source>
</evidence>
<evidence type="ECO:0000256" key="4">
    <source>
        <dbReference type="ARBA" id="ARBA00011771"/>
    </source>
</evidence>
<keyword evidence="6 10" id="KW-0533">Nickel</keyword>
<comment type="catalytic activity">
    <reaction evidence="9">
        <text>H2 + A = AH2</text>
        <dbReference type="Rhea" id="RHEA:12116"/>
        <dbReference type="ChEBI" id="CHEBI:13193"/>
        <dbReference type="ChEBI" id="CHEBI:17499"/>
        <dbReference type="ChEBI" id="CHEBI:18276"/>
        <dbReference type="EC" id="1.12.99.6"/>
    </reaction>
</comment>
<proteinExistence type="inferred from homology"/>
<dbReference type="Proteomes" id="UP000276634">
    <property type="component" value="Unassembled WGS sequence"/>
</dbReference>
<dbReference type="GO" id="GO:0016151">
    <property type="term" value="F:nickel cation binding"/>
    <property type="evidence" value="ECO:0007669"/>
    <property type="project" value="InterPro"/>
</dbReference>
<dbReference type="PANTHER" id="PTHR42958">
    <property type="entry name" value="HYDROGENASE-2 LARGE CHAIN"/>
    <property type="match status" value="1"/>
</dbReference>
<evidence type="ECO:0000256" key="11">
    <source>
        <dbReference type="RuleBase" id="RU003896"/>
    </source>
</evidence>
<dbReference type="PROSITE" id="PS00508">
    <property type="entry name" value="NI_HGENASE_L_2"/>
    <property type="match status" value="1"/>
</dbReference>
<evidence type="ECO:0000256" key="10">
    <source>
        <dbReference type="PIRSR" id="PIRSR601501-1"/>
    </source>
</evidence>
<dbReference type="AlphaFoldDB" id="A0A3N1Y1Z2"/>
<comment type="subcellular location">
    <subcellularLocation>
        <location evidence="2">Cell membrane</location>
        <topology evidence="2">Peripheral membrane protein</topology>
    </subcellularLocation>
</comment>
<dbReference type="SUPFAM" id="SSF56762">
    <property type="entry name" value="HydB/Nqo4-like"/>
    <property type="match status" value="1"/>
</dbReference>
<dbReference type="PROSITE" id="PS00507">
    <property type="entry name" value="NI_HGENASE_L_1"/>
    <property type="match status" value="1"/>
</dbReference>
<dbReference type="Pfam" id="PF00374">
    <property type="entry name" value="NiFeSe_Hases"/>
    <property type="match status" value="1"/>
</dbReference>
<evidence type="ECO:0000256" key="7">
    <source>
        <dbReference type="ARBA" id="ARBA00022723"/>
    </source>
</evidence>
<dbReference type="Gene3D" id="1.10.645.10">
    <property type="entry name" value="Cytochrome-c3 Hydrogenase, chain B"/>
    <property type="match status" value="1"/>
</dbReference>
<dbReference type="RefSeq" id="WP_123401463.1">
    <property type="nucleotide sequence ID" value="NZ_RJVI01000002.1"/>
</dbReference>
<dbReference type="GO" id="GO:0033748">
    <property type="term" value="F:hydrogenase (acceptor) activity"/>
    <property type="evidence" value="ECO:0007669"/>
    <property type="project" value="UniProtKB-EC"/>
</dbReference>
<keyword evidence="10" id="KW-0460">Magnesium</keyword>
<keyword evidence="7 10" id="KW-0479">Metal-binding</keyword>
<comment type="caution">
    <text evidence="12">The sequence shown here is derived from an EMBL/GenBank/DDBJ whole genome shotgun (WGS) entry which is preliminary data.</text>
</comment>
<dbReference type="InterPro" id="IPR029014">
    <property type="entry name" value="NiFe-Hase_large"/>
</dbReference>
<feature type="binding site" evidence="10">
    <location>
        <position position="546"/>
    </location>
    <ligand>
        <name>Ni(2+)</name>
        <dbReference type="ChEBI" id="CHEBI:49786"/>
    </ligand>
</feature>
<dbReference type="EC" id="1.12.99.6" evidence="5"/>
<feature type="binding site" evidence="10">
    <location>
        <position position="552"/>
    </location>
    <ligand>
        <name>Mg(2+)</name>
        <dbReference type="ChEBI" id="CHEBI:18420"/>
    </ligand>
</feature>
<keyword evidence="8 11" id="KW-0560">Oxidoreductase</keyword>
<comment type="subunit">
    <text evidence="4">Heterodimer of a large and a small subunit.</text>
</comment>
<gene>
    <name evidence="12" type="ORF">EDC57_1740</name>
</gene>
<evidence type="ECO:0000256" key="1">
    <source>
        <dbReference type="ARBA" id="ARBA00001967"/>
    </source>
</evidence>
<evidence type="ECO:0000256" key="6">
    <source>
        <dbReference type="ARBA" id="ARBA00022596"/>
    </source>
</evidence>
<organism evidence="12 13">
    <name type="scientific">Inmirania thermothiophila</name>
    <dbReference type="NCBI Taxonomy" id="1750597"/>
    <lineage>
        <taxon>Bacteria</taxon>
        <taxon>Pseudomonadati</taxon>
        <taxon>Pseudomonadota</taxon>
        <taxon>Gammaproteobacteria</taxon>
        <taxon>Chromatiales</taxon>
        <taxon>Ectothiorhodospiraceae</taxon>
        <taxon>Inmirania</taxon>
    </lineage>
</organism>
<accession>A0A3N1Y1Z2</accession>
<evidence type="ECO:0000313" key="13">
    <source>
        <dbReference type="Proteomes" id="UP000276634"/>
    </source>
</evidence>
<feature type="binding site" evidence="10">
    <location>
        <position position="42"/>
    </location>
    <ligand>
        <name>Mg(2+)</name>
        <dbReference type="ChEBI" id="CHEBI:18420"/>
    </ligand>
</feature>
<keyword evidence="10" id="KW-0408">Iron</keyword>
<reference evidence="12 13" key="1">
    <citation type="submission" date="2018-11" db="EMBL/GenBank/DDBJ databases">
        <title>Genomic Encyclopedia of Type Strains, Phase IV (KMG-IV): sequencing the most valuable type-strain genomes for metagenomic binning, comparative biology and taxonomic classification.</title>
        <authorList>
            <person name="Goeker M."/>
        </authorList>
    </citation>
    <scope>NUCLEOTIDE SEQUENCE [LARGE SCALE GENOMIC DNA]</scope>
    <source>
        <strain evidence="12 13">DSM 100275</strain>
    </source>
</reference>
<dbReference type="OrthoDB" id="9761717at2"/>
<name>A0A3N1Y1Z2_9GAMM</name>
<dbReference type="InterPro" id="IPR050867">
    <property type="entry name" value="NiFe/NiFeSe_hydrgnase_LSU"/>
</dbReference>
<dbReference type="EMBL" id="RJVI01000002">
    <property type="protein sequence ID" value="ROR32538.1"/>
    <property type="molecule type" value="Genomic_DNA"/>
</dbReference>
<comment type="cofactor">
    <cofactor evidence="1 10">
        <name>Ni(2+)</name>
        <dbReference type="ChEBI" id="CHEBI:49786"/>
    </cofactor>
</comment>
<sequence length="567" mass="62633">MSTRITIDPVTRIEGHLRIDCEVKDGRVVKAWASGQMWRGIEKILIGRDPRDAWIFTQRICGVCTTVHAITSVRAVENAIDLEVPLNAQYIRNMIIAAHGIHDHIVHFYHLAALDWVDITSALKADPRKAAQLAESLSEWPGNSVHEMRRVQDKLKGFVASGQLGVFANHAWGHPEMRLPPEVNLIAVAHYLQALEYQRIANKIVSTLGSKTPHIQNLAVGGVANPINPDSQSTLTIERLMLIKAAIDRLHDFIHQVYLKDVAVVAAHYLDWAGHGSGVTHYLSVPDLPLDGKGTRFAMPGGYIRGADLEGGFTPIRSFGDAAFRDSVAEAARHAWYRDEGPLHPWEGRTEPQYTDFQDEGKYSWIKSPTFRGDPAQVGPLANVLCMYAAGHEGARRYVGELVQTVAALTGKDVPLSALHSTLGRHAGRVVRTAILYDNLVAQWRLLMDNIARGDHDTFNPPSFPKGEVRGFGFHEAPRGTLSHWVVIEDGKIRNYQCVVPTTWNAAPRNADDEPGPYEAALVGTPVRDPEQPLEVLRTVRSFDPCLACAVHLHDPATGRAVQVKVS</sequence>
<comment type="similarity">
    <text evidence="3 11">Belongs to the [NiFe]/[NiFeSe] hydrogenase large subunit family.</text>
</comment>
<dbReference type="InterPro" id="IPR001501">
    <property type="entry name" value="Ni-dep_hyd_lsu"/>
</dbReference>